<dbReference type="KEGG" id="mmn:midi_01231"/>
<evidence type="ECO:0000313" key="1">
    <source>
        <dbReference type="EMBL" id="AEI89502.1"/>
    </source>
</evidence>
<accession>F7XUE3</accession>
<dbReference type="Proteomes" id="UP000006639">
    <property type="component" value="Chromosome"/>
</dbReference>
<reference evidence="1 2" key="1">
    <citation type="journal article" date="2011" name="Mol. Biol. Evol.">
        <title>Phylogenomic evidence for the presence of a flagellum and cbb3 oxidase in the free-living mitochondrial ancestor.</title>
        <authorList>
            <person name="Sassera D."/>
            <person name="Lo N."/>
            <person name="Epis S."/>
            <person name="D'Auria G."/>
            <person name="Montagna M."/>
            <person name="Comandatore F."/>
            <person name="Horner D."/>
            <person name="Pereto J."/>
            <person name="Luciano A.M."/>
            <person name="Franciosi F."/>
            <person name="Ferri E."/>
            <person name="Crotti E."/>
            <person name="Bazzocchi C."/>
            <person name="Daffonchio D."/>
            <person name="Sacchi L."/>
            <person name="Moya A."/>
            <person name="Latorre A."/>
            <person name="Bandi C."/>
        </authorList>
    </citation>
    <scope>NUCLEOTIDE SEQUENCE [LARGE SCALE GENOMIC DNA]</scope>
    <source>
        <strain evidence="1 2">IricVA</strain>
    </source>
</reference>
<dbReference type="Pfam" id="PF09931">
    <property type="entry name" value="Phage_phiJL001_Gp84_N"/>
    <property type="match status" value="1"/>
</dbReference>
<sequence length="83" mass="9360">MAGLYDNAWVEIFLIDLNNQDKKIWTKKGLISEIKIQGERITANVKSILSLFDQALGSFYSENCRASFVLIQNVKCKLTSSST</sequence>
<protein>
    <submittedName>
        <fullName evidence="1">Uncharacterized protein</fullName>
    </submittedName>
</protein>
<dbReference type="EMBL" id="CP002130">
    <property type="protein sequence ID" value="AEI89502.1"/>
    <property type="molecule type" value="Genomic_DNA"/>
</dbReference>
<evidence type="ECO:0000313" key="2">
    <source>
        <dbReference type="Proteomes" id="UP000006639"/>
    </source>
</evidence>
<dbReference type="AlphaFoldDB" id="F7XUE3"/>
<dbReference type="HOGENOM" id="CLU_2538840_0_0_5"/>
<organism evidence="1 2">
    <name type="scientific">Midichloria mitochondrii (strain IricVA)</name>
    <dbReference type="NCBI Taxonomy" id="696127"/>
    <lineage>
        <taxon>Bacteria</taxon>
        <taxon>Pseudomonadati</taxon>
        <taxon>Pseudomonadota</taxon>
        <taxon>Alphaproteobacteria</taxon>
        <taxon>Rickettsiales</taxon>
        <taxon>Candidatus Midichloriaceae</taxon>
        <taxon>Candidatus Midichloria</taxon>
    </lineage>
</organism>
<proteinExistence type="predicted"/>
<name>F7XUE3_MIDMI</name>
<gene>
    <name evidence="1" type="ordered locus">midi_01231</name>
</gene>
<dbReference type="STRING" id="696127.midi_01231"/>
<keyword evidence="2" id="KW-1185">Reference proteome</keyword>